<dbReference type="Pfam" id="PF14111">
    <property type="entry name" value="DUF4283"/>
    <property type="match status" value="1"/>
</dbReference>
<evidence type="ECO:0000313" key="2">
    <source>
        <dbReference type="EMBL" id="KAJ8419246.1"/>
    </source>
</evidence>
<gene>
    <name evidence="2" type="ORF">Cgig2_009793</name>
</gene>
<name>A0A9Q1GFM8_9CARY</name>
<dbReference type="OrthoDB" id="1939300at2759"/>
<evidence type="ECO:0000313" key="3">
    <source>
        <dbReference type="Proteomes" id="UP001153076"/>
    </source>
</evidence>
<dbReference type="InterPro" id="IPR025558">
    <property type="entry name" value="DUF4283"/>
</dbReference>
<reference evidence="2" key="1">
    <citation type="submission" date="2022-04" db="EMBL/GenBank/DDBJ databases">
        <title>Carnegiea gigantea Genome sequencing and assembly v2.</title>
        <authorList>
            <person name="Copetti D."/>
            <person name="Sanderson M.J."/>
            <person name="Burquez A."/>
            <person name="Wojciechowski M.F."/>
        </authorList>
    </citation>
    <scope>NUCLEOTIDE SEQUENCE</scope>
    <source>
        <strain evidence="2">SGP5-SGP5p</strain>
        <tissue evidence="2">Aerial part</tissue>
    </source>
</reference>
<organism evidence="2 3">
    <name type="scientific">Carnegiea gigantea</name>
    <dbReference type="NCBI Taxonomy" id="171969"/>
    <lineage>
        <taxon>Eukaryota</taxon>
        <taxon>Viridiplantae</taxon>
        <taxon>Streptophyta</taxon>
        <taxon>Embryophyta</taxon>
        <taxon>Tracheophyta</taxon>
        <taxon>Spermatophyta</taxon>
        <taxon>Magnoliopsida</taxon>
        <taxon>eudicotyledons</taxon>
        <taxon>Gunneridae</taxon>
        <taxon>Pentapetalae</taxon>
        <taxon>Caryophyllales</taxon>
        <taxon>Cactineae</taxon>
        <taxon>Cactaceae</taxon>
        <taxon>Cactoideae</taxon>
        <taxon>Echinocereeae</taxon>
        <taxon>Carnegiea</taxon>
    </lineage>
</organism>
<feature type="domain" description="DUF4283" evidence="1">
    <location>
        <begin position="67"/>
        <end position="122"/>
    </location>
</feature>
<evidence type="ECO:0000259" key="1">
    <source>
        <dbReference type="Pfam" id="PF14111"/>
    </source>
</evidence>
<dbReference type="Proteomes" id="UP001153076">
    <property type="component" value="Unassembled WGS sequence"/>
</dbReference>
<accession>A0A9Q1GFM8</accession>
<dbReference type="AlphaFoldDB" id="A0A9Q1GFM8"/>
<dbReference type="EMBL" id="JAKOGI010005796">
    <property type="protein sequence ID" value="KAJ8419246.1"/>
    <property type="molecule type" value="Genomic_DNA"/>
</dbReference>
<protein>
    <recommendedName>
        <fullName evidence="1">DUF4283 domain-containing protein</fullName>
    </recommendedName>
</protein>
<proteinExistence type="predicted"/>
<keyword evidence="3" id="KW-1185">Reference proteome</keyword>
<sequence length="200" mass="23078">MEEMNQRTETPRQNVVIVHAICTYASLVNPAEGIALKDIPMVEINGQNGILVYGCNMWSGRIKSTSGVVKGFVRRVWNTKSINKVALARKGVFLVRFTNMQDKLDVTQRGVYFFDEKPFIVKLATIIVNLGTIPRTGYQILGFREPEYVRKYARHSDQDRQNNKREDSYQIRMVAHRNVIIGPIPDYIDFINDWEVVVRQ</sequence>
<comment type="caution">
    <text evidence="2">The sequence shown here is derived from an EMBL/GenBank/DDBJ whole genome shotgun (WGS) entry which is preliminary data.</text>
</comment>